<dbReference type="PROSITE" id="PS50262">
    <property type="entry name" value="G_PROTEIN_RECEP_F1_2"/>
    <property type="match status" value="1"/>
</dbReference>
<dbReference type="EMBL" id="DS268452">
    <property type="protein sequence ID" value="EFP04131.1"/>
    <property type="molecule type" value="Genomic_DNA"/>
</dbReference>
<dbReference type="InterPro" id="IPR052665">
    <property type="entry name" value="Neuropeptide-GPCR"/>
</dbReference>
<evidence type="ECO:0000259" key="6">
    <source>
        <dbReference type="PROSITE" id="PS50262"/>
    </source>
</evidence>
<dbReference type="AlphaFoldDB" id="E3MKK9"/>
<feature type="transmembrane region" description="Helical" evidence="5">
    <location>
        <begin position="53"/>
        <end position="75"/>
    </location>
</feature>
<dbReference type="HOGENOM" id="CLU_055887_1_0_1"/>
<feature type="transmembrane region" description="Helical" evidence="5">
    <location>
        <begin position="95"/>
        <end position="116"/>
    </location>
</feature>
<keyword evidence="2 5" id="KW-0812">Transmembrane</keyword>
<dbReference type="FunFam" id="1.20.1070.10:FF:000430">
    <property type="entry name" value="Serpentine Receptor, class V"/>
    <property type="match status" value="1"/>
</dbReference>
<dbReference type="Proteomes" id="UP000008281">
    <property type="component" value="Unassembled WGS sequence"/>
</dbReference>
<organism evidence="8">
    <name type="scientific">Caenorhabditis remanei</name>
    <name type="common">Caenorhabditis vulgaris</name>
    <dbReference type="NCBI Taxonomy" id="31234"/>
    <lineage>
        <taxon>Eukaryota</taxon>
        <taxon>Metazoa</taxon>
        <taxon>Ecdysozoa</taxon>
        <taxon>Nematoda</taxon>
        <taxon>Chromadorea</taxon>
        <taxon>Rhabditida</taxon>
        <taxon>Rhabditina</taxon>
        <taxon>Rhabditomorpha</taxon>
        <taxon>Rhabditoidea</taxon>
        <taxon>Rhabditidae</taxon>
        <taxon>Peloderinae</taxon>
        <taxon>Caenorhabditis</taxon>
    </lineage>
</organism>
<evidence type="ECO:0000256" key="4">
    <source>
        <dbReference type="ARBA" id="ARBA00023136"/>
    </source>
</evidence>
<feature type="transmembrane region" description="Helical" evidence="5">
    <location>
        <begin position="12"/>
        <end position="32"/>
    </location>
</feature>
<dbReference type="PANTHER" id="PTHR24224">
    <property type="entry name" value="CARDIOACCELERATORY PEPTIDE RECEPTOR-RELATED"/>
    <property type="match status" value="1"/>
</dbReference>
<dbReference type="OMA" id="WHITERI"/>
<evidence type="ECO:0000256" key="3">
    <source>
        <dbReference type="ARBA" id="ARBA00022989"/>
    </source>
</evidence>
<dbReference type="GO" id="GO:0016020">
    <property type="term" value="C:membrane"/>
    <property type="evidence" value="ECO:0007669"/>
    <property type="project" value="UniProtKB-SubCell"/>
</dbReference>
<keyword evidence="8" id="KW-1185">Reference proteome</keyword>
<keyword evidence="3 5" id="KW-1133">Transmembrane helix</keyword>
<dbReference type="Gene3D" id="1.20.1070.10">
    <property type="entry name" value="Rhodopsin 7-helix transmembrane proteins"/>
    <property type="match status" value="1"/>
</dbReference>
<evidence type="ECO:0000256" key="2">
    <source>
        <dbReference type="ARBA" id="ARBA00022692"/>
    </source>
</evidence>
<name>E3MKK9_CAERE</name>
<feature type="transmembrane region" description="Helical" evidence="5">
    <location>
        <begin position="137"/>
        <end position="159"/>
    </location>
</feature>
<dbReference type="InterPro" id="IPR019426">
    <property type="entry name" value="7TM_GPCR_serpentine_rcpt_Srv"/>
</dbReference>
<feature type="transmembrane region" description="Helical" evidence="5">
    <location>
        <begin position="259"/>
        <end position="279"/>
    </location>
</feature>
<evidence type="ECO:0000313" key="8">
    <source>
        <dbReference type="Proteomes" id="UP000008281"/>
    </source>
</evidence>
<dbReference type="SUPFAM" id="SSF81321">
    <property type="entry name" value="Family A G protein-coupled receptor-like"/>
    <property type="match status" value="1"/>
</dbReference>
<dbReference type="Pfam" id="PF10323">
    <property type="entry name" value="7TM_GPCR_Srv"/>
    <property type="match status" value="1"/>
</dbReference>
<protein>
    <recommendedName>
        <fullName evidence="6">G-protein coupled receptors family 1 profile domain-containing protein</fullName>
    </recommendedName>
</protein>
<evidence type="ECO:0000256" key="1">
    <source>
        <dbReference type="ARBA" id="ARBA00004370"/>
    </source>
</evidence>
<dbReference type="PANTHER" id="PTHR24224:SF18">
    <property type="entry name" value="G-PROTEIN COUPLED RECEPTORS FAMILY 1 PROFILE DOMAIN-CONTAINING PROTEIN"/>
    <property type="match status" value="1"/>
</dbReference>
<feature type="transmembrane region" description="Helical" evidence="5">
    <location>
        <begin position="179"/>
        <end position="203"/>
    </location>
</feature>
<keyword evidence="4 5" id="KW-0472">Membrane</keyword>
<feature type="transmembrane region" description="Helical" evidence="5">
    <location>
        <begin position="224"/>
        <end position="244"/>
    </location>
</feature>
<proteinExistence type="predicted"/>
<dbReference type="InterPro" id="IPR017452">
    <property type="entry name" value="GPCR_Rhodpsn_7TM"/>
</dbReference>
<evidence type="ECO:0000313" key="7">
    <source>
        <dbReference type="EMBL" id="EFP04131.1"/>
    </source>
</evidence>
<reference evidence="7" key="1">
    <citation type="submission" date="2007-07" db="EMBL/GenBank/DDBJ databases">
        <title>PCAP assembly of the Caenorhabditis remanei genome.</title>
        <authorList>
            <consortium name="The Caenorhabditis remanei Sequencing Consortium"/>
            <person name="Wilson R.K."/>
        </authorList>
    </citation>
    <scope>NUCLEOTIDE SEQUENCE [LARGE SCALE GENOMIC DNA]</scope>
    <source>
        <strain evidence="7">PB4641</strain>
    </source>
</reference>
<comment type="subcellular location">
    <subcellularLocation>
        <location evidence="1">Membrane</location>
    </subcellularLocation>
</comment>
<dbReference type="InParanoid" id="E3MKK9"/>
<sequence>MSEDPPTWPVTSYCVISVITLPIYILVLVCLLRLRLTSKNYNTTFYTLLLQHCIADLLSMAMFITLNLGRFVYFIRQFYFNYQEYYIAAAAYNHIYFTLYIRCTGIILLSFQRYFAIVHTSTTVAKKIQKASKLKIMAVYWILPVLISLVVLKNTDFYYGSIEKMETIADHSVIQRNTLMSLIVVGSTCILCIVAYGGFLLFIRKNSKYLPTSSRREISLAAQIFVLLLSFFGILVFDCFQNYFSQTHNTERIFYMRRIYPLLNGILSYINPYCILFLNRDLSKEIIRMVFCKKAKQIESQHSVFGLPINLHKQISCRLN</sequence>
<gene>
    <name evidence="7" type="ORF">CRE_27626</name>
</gene>
<accession>E3MKK9</accession>
<dbReference type="OrthoDB" id="5848887at2759"/>
<feature type="domain" description="G-protein coupled receptors family 1 profile" evidence="6">
    <location>
        <begin position="23"/>
        <end position="275"/>
    </location>
</feature>
<evidence type="ECO:0000256" key="5">
    <source>
        <dbReference type="SAM" id="Phobius"/>
    </source>
</evidence>